<name>A0A430BEU0_SPHYA</name>
<evidence type="ECO:0000259" key="4">
    <source>
        <dbReference type="PROSITE" id="PS50949"/>
    </source>
</evidence>
<evidence type="ECO:0000256" key="2">
    <source>
        <dbReference type="ARBA" id="ARBA00023125"/>
    </source>
</evidence>
<dbReference type="GO" id="GO:0003700">
    <property type="term" value="F:DNA-binding transcription factor activity"/>
    <property type="evidence" value="ECO:0007669"/>
    <property type="project" value="InterPro"/>
</dbReference>
<organism evidence="5 6">
    <name type="scientific">Sphingobium yanoikuyae</name>
    <name type="common">Sphingomonas yanoikuyae</name>
    <dbReference type="NCBI Taxonomy" id="13690"/>
    <lineage>
        <taxon>Bacteria</taxon>
        <taxon>Pseudomonadati</taxon>
        <taxon>Pseudomonadota</taxon>
        <taxon>Alphaproteobacteria</taxon>
        <taxon>Sphingomonadales</taxon>
        <taxon>Sphingomonadaceae</taxon>
        <taxon>Sphingobium</taxon>
    </lineage>
</organism>
<dbReference type="AlphaFoldDB" id="A0A430BEU0"/>
<dbReference type="PROSITE" id="PS50949">
    <property type="entry name" value="HTH_GNTR"/>
    <property type="match status" value="1"/>
</dbReference>
<protein>
    <submittedName>
        <fullName evidence="5">GntR family transcriptional regulator</fullName>
    </submittedName>
</protein>
<dbReference type="Gene3D" id="1.10.10.10">
    <property type="entry name" value="Winged helix-like DNA-binding domain superfamily/Winged helix DNA-binding domain"/>
    <property type="match status" value="1"/>
</dbReference>
<comment type="caution">
    <text evidence="5">The sequence shown here is derived from an EMBL/GenBank/DDBJ whole genome shotgun (WGS) entry which is preliminary data.</text>
</comment>
<proteinExistence type="predicted"/>
<keyword evidence="2" id="KW-0238">DNA-binding</keyword>
<dbReference type="SUPFAM" id="SSF48008">
    <property type="entry name" value="GntR ligand-binding domain-like"/>
    <property type="match status" value="1"/>
</dbReference>
<dbReference type="InterPro" id="IPR011711">
    <property type="entry name" value="GntR_C"/>
</dbReference>
<evidence type="ECO:0000313" key="6">
    <source>
        <dbReference type="Proteomes" id="UP000287401"/>
    </source>
</evidence>
<feature type="domain" description="HTH gntR-type" evidence="4">
    <location>
        <begin position="12"/>
        <end position="79"/>
    </location>
</feature>
<dbReference type="Gene3D" id="1.20.120.530">
    <property type="entry name" value="GntR ligand-binding domain-like"/>
    <property type="match status" value="1"/>
</dbReference>
<dbReference type="GO" id="GO:0003677">
    <property type="term" value="F:DNA binding"/>
    <property type="evidence" value="ECO:0007669"/>
    <property type="project" value="UniProtKB-KW"/>
</dbReference>
<dbReference type="InterPro" id="IPR036388">
    <property type="entry name" value="WH-like_DNA-bd_sf"/>
</dbReference>
<sequence>MGVSMDSVQSAPAIGDVVYHRIFDAIVEHNLAPGTQITEQALAEKLNVSKTPVREALLRLRQQGLVEPSGKRGYRVVLLSAEALRATMEIREALEIHIAVCAAERANNAQKDRILTAARASLAAAEAGNCDAFHVQDREFHAAIAAAVGNVAMDEQIARCTILIHTVVDQELLPDGDEMVHCAKRHVRIAEAIRSGDARAASLEMMDHLRSFHALVIERREAGSVMGVAAE</sequence>
<dbReference type="Proteomes" id="UP000287401">
    <property type="component" value="Unassembled WGS sequence"/>
</dbReference>
<dbReference type="SMART" id="SM00345">
    <property type="entry name" value="HTH_GNTR"/>
    <property type="match status" value="1"/>
</dbReference>
<dbReference type="InterPro" id="IPR008920">
    <property type="entry name" value="TF_FadR/GntR_C"/>
</dbReference>
<dbReference type="InterPro" id="IPR036390">
    <property type="entry name" value="WH_DNA-bd_sf"/>
</dbReference>
<accession>A0A430BEU0</accession>
<dbReference type="SUPFAM" id="SSF46785">
    <property type="entry name" value="Winged helix' DNA-binding domain"/>
    <property type="match status" value="1"/>
</dbReference>
<evidence type="ECO:0000256" key="3">
    <source>
        <dbReference type="ARBA" id="ARBA00023163"/>
    </source>
</evidence>
<dbReference type="PANTHER" id="PTHR43537:SF45">
    <property type="entry name" value="GNTR FAMILY REGULATORY PROTEIN"/>
    <property type="match status" value="1"/>
</dbReference>
<evidence type="ECO:0000313" key="5">
    <source>
        <dbReference type="EMBL" id="RSU47773.1"/>
    </source>
</evidence>
<dbReference type="PANTHER" id="PTHR43537">
    <property type="entry name" value="TRANSCRIPTIONAL REGULATOR, GNTR FAMILY"/>
    <property type="match status" value="1"/>
</dbReference>
<dbReference type="EMBL" id="QRAL01000049">
    <property type="protein sequence ID" value="RSU47773.1"/>
    <property type="molecule type" value="Genomic_DNA"/>
</dbReference>
<dbReference type="CDD" id="cd07377">
    <property type="entry name" value="WHTH_GntR"/>
    <property type="match status" value="1"/>
</dbReference>
<gene>
    <name evidence="5" type="ORF">DAH51_24660</name>
</gene>
<keyword evidence="3" id="KW-0804">Transcription</keyword>
<reference evidence="5 6" key="1">
    <citation type="submission" date="2018-07" db="EMBL/GenBank/DDBJ databases">
        <title>Genomic and Epidemiologic Investigation of an Indolent Hospital Outbreak.</title>
        <authorList>
            <person name="Johnson R.C."/>
            <person name="Deming C."/>
            <person name="Conlan S."/>
            <person name="Zellmer C.J."/>
            <person name="Michelin A.V."/>
            <person name="Lee-Lin S."/>
            <person name="Thomas P.J."/>
            <person name="Park M."/>
            <person name="Weingarten R.A."/>
            <person name="Less J."/>
            <person name="Dekker J.P."/>
            <person name="Frank K.M."/>
            <person name="Musser K.A."/>
            <person name="Mcquiston J.R."/>
            <person name="Henderson D.K."/>
            <person name="Lau A.F."/>
            <person name="Palmore T.N."/>
            <person name="Segre J.A."/>
        </authorList>
    </citation>
    <scope>NUCLEOTIDE SEQUENCE [LARGE SCALE GENOMIC DNA]</scope>
    <source>
        <strain evidence="5 6">SK-NIH.Env6_1116</strain>
    </source>
</reference>
<dbReference type="SMART" id="SM00895">
    <property type="entry name" value="FCD"/>
    <property type="match status" value="1"/>
</dbReference>
<evidence type="ECO:0000256" key="1">
    <source>
        <dbReference type="ARBA" id="ARBA00023015"/>
    </source>
</evidence>
<dbReference type="PRINTS" id="PR00035">
    <property type="entry name" value="HTHGNTR"/>
</dbReference>
<dbReference type="Pfam" id="PF07729">
    <property type="entry name" value="FCD"/>
    <property type="match status" value="1"/>
</dbReference>
<keyword evidence="1" id="KW-0805">Transcription regulation</keyword>
<dbReference type="InterPro" id="IPR000524">
    <property type="entry name" value="Tscrpt_reg_HTH_GntR"/>
</dbReference>
<dbReference type="Pfam" id="PF00392">
    <property type="entry name" value="GntR"/>
    <property type="match status" value="1"/>
</dbReference>